<reference evidence="12 13" key="1">
    <citation type="journal article" date="2013" name="Stand. Genomic Sci.">
        <title>Genomic Encyclopedia of Type Strains, Phase I: The one thousand microbial genomes (KMG-I) project.</title>
        <authorList>
            <person name="Kyrpides N.C."/>
            <person name="Woyke T."/>
            <person name="Eisen J.A."/>
            <person name="Garrity G."/>
            <person name="Lilburn T.G."/>
            <person name="Beck B.J."/>
            <person name="Whitman W.B."/>
            <person name="Hugenholtz P."/>
            <person name="Klenk H.P."/>
        </authorList>
    </citation>
    <scope>NUCLEOTIDE SEQUENCE [LARGE SCALE GENOMIC DNA]</scope>
    <source>
        <strain evidence="12 13">DSM 45044</strain>
    </source>
</reference>
<evidence type="ECO:0000256" key="3">
    <source>
        <dbReference type="ARBA" id="ARBA00012513"/>
    </source>
</evidence>
<evidence type="ECO:0000256" key="8">
    <source>
        <dbReference type="PROSITE-ProRule" id="PRU10141"/>
    </source>
</evidence>
<feature type="binding site" evidence="8">
    <location>
        <position position="43"/>
    </location>
    <ligand>
        <name>ATP</name>
        <dbReference type="ChEBI" id="CHEBI:30616"/>
    </ligand>
</feature>
<dbReference type="InterPro" id="IPR008271">
    <property type="entry name" value="Ser/Thr_kinase_AS"/>
</dbReference>
<accession>A0A562V235</accession>
<sequence length="675" mass="70016">MKPLDSSDPAKVGPYRTLAVLGSGAMGRVLLGRDAEGTLVAVKRVHAQFSEDDGFRARFRREVIASRRVRGRYTASVVADDTDARVPWMASEYVDGPTLQNAVDTGGPLDETAVFRLAAWLAAALMDVHRAGLIHRDLKPSNILLTDDGVKVIDFGIARAVDASTLTGTGTVMGSYAFMAPEQILADKAEPASDVFALGAVLGFAATGTGPFHATSVPAITHRILNDEPRLDGIGADLRGLIAPCLAKAPGDRPKPADLMAAVPPDLSEAPGETPRLWGAAVHRLISAQRADVAACVDRTHVTDTVVDPGETVVDAASAGSRVRQPPSDGTGDSSKTPDVTPYVRDMAEKLGVDLSVIRGTGPGGAIRATDVRTADEAARAARRARERAEAKRKAEAARKAEAKRRAETAQRHQGRTAPKATGGGAASKSTSDRPPRAAGGGAGTAPKKTGTTPSSTPPSGSSGASAFSGSSGSSASSGSSGSSASSGSSGSSASSGSKKQEDTNWGAILGVIGAIILVAFLIDQASDESSDDTSGETSTTDTSSYEPDTDYDTDYNDVADDEVEYDPPTSEAPDPTAGCSEAADTVSIYVDRANAAMEVGDNAGAVDAFQSMANQLRYDALLANDDLVALSIDILADDSERLATALAYQDNASYAHWREVWTGDRDDLWDTCYG</sequence>
<dbReference type="SUPFAM" id="SSF56112">
    <property type="entry name" value="Protein kinase-like (PK-like)"/>
    <property type="match status" value="1"/>
</dbReference>
<dbReference type="PROSITE" id="PS00108">
    <property type="entry name" value="PROTEIN_KINASE_ST"/>
    <property type="match status" value="1"/>
</dbReference>
<keyword evidence="6 12" id="KW-0418">Kinase</keyword>
<feature type="compositionally biased region" description="Acidic residues" evidence="9">
    <location>
        <begin position="548"/>
        <end position="566"/>
    </location>
</feature>
<keyword evidence="5 8" id="KW-0547">Nucleotide-binding</keyword>
<dbReference type="CDD" id="cd14014">
    <property type="entry name" value="STKc_PknB_like"/>
    <property type="match status" value="1"/>
</dbReference>
<keyword evidence="12" id="KW-0723">Serine/threonine-protein kinase</keyword>
<keyword evidence="7 8" id="KW-0067">ATP-binding</keyword>
<dbReference type="Pfam" id="PF00069">
    <property type="entry name" value="Pkinase"/>
    <property type="match status" value="1"/>
</dbReference>
<feature type="region of interest" description="Disordered" evidence="9">
    <location>
        <begin position="360"/>
        <end position="502"/>
    </location>
</feature>
<feature type="compositionally biased region" description="Low complexity" evidence="9">
    <location>
        <begin position="536"/>
        <end position="547"/>
    </location>
</feature>
<evidence type="ECO:0000256" key="6">
    <source>
        <dbReference type="ARBA" id="ARBA00022777"/>
    </source>
</evidence>
<dbReference type="Proteomes" id="UP000321617">
    <property type="component" value="Unassembled WGS sequence"/>
</dbReference>
<evidence type="ECO:0000256" key="7">
    <source>
        <dbReference type="ARBA" id="ARBA00022840"/>
    </source>
</evidence>
<protein>
    <recommendedName>
        <fullName evidence="3">non-specific serine/threonine protein kinase</fullName>
        <ecNumber evidence="3">2.7.11.1</ecNumber>
    </recommendedName>
</protein>
<feature type="region of interest" description="Disordered" evidence="9">
    <location>
        <begin position="310"/>
        <end position="341"/>
    </location>
</feature>
<dbReference type="InterPro" id="IPR004167">
    <property type="entry name" value="PSBD"/>
</dbReference>
<feature type="region of interest" description="Disordered" evidence="9">
    <location>
        <begin position="528"/>
        <end position="581"/>
    </location>
</feature>
<dbReference type="InterPro" id="IPR000719">
    <property type="entry name" value="Prot_kinase_dom"/>
</dbReference>
<evidence type="ECO:0000313" key="13">
    <source>
        <dbReference type="Proteomes" id="UP000321617"/>
    </source>
</evidence>
<name>A0A562V235_9ACTN</name>
<evidence type="ECO:0000313" key="12">
    <source>
        <dbReference type="EMBL" id="TWJ11966.1"/>
    </source>
</evidence>
<feature type="compositionally biased region" description="Basic and acidic residues" evidence="9">
    <location>
        <begin position="370"/>
        <end position="380"/>
    </location>
</feature>
<dbReference type="PROSITE" id="PS51826">
    <property type="entry name" value="PSBD"/>
    <property type="match status" value="1"/>
</dbReference>
<comment type="caution">
    <text evidence="12">The sequence shown here is derived from an EMBL/GenBank/DDBJ whole genome shotgun (WGS) entry which is preliminary data.</text>
</comment>
<dbReference type="Gene3D" id="4.10.320.10">
    <property type="entry name" value="E3-binding domain"/>
    <property type="match status" value="1"/>
</dbReference>
<dbReference type="PROSITE" id="PS00107">
    <property type="entry name" value="PROTEIN_KINASE_ATP"/>
    <property type="match status" value="1"/>
</dbReference>
<dbReference type="InterPro" id="IPR011009">
    <property type="entry name" value="Kinase-like_dom_sf"/>
</dbReference>
<dbReference type="EMBL" id="VLLL01000006">
    <property type="protein sequence ID" value="TWJ11966.1"/>
    <property type="molecule type" value="Genomic_DNA"/>
</dbReference>
<evidence type="ECO:0000256" key="5">
    <source>
        <dbReference type="ARBA" id="ARBA00022741"/>
    </source>
</evidence>
<dbReference type="Gene3D" id="1.10.510.10">
    <property type="entry name" value="Transferase(Phosphotransferase) domain 1"/>
    <property type="match status" value="1"/>
</dbReference>
<feature type="domain" description="Peripheral subunit-binding (PSBD)" evidence="11">
    <location>
        <begin position="339"/>
        <end position="376"/>
    </location>
</feature>
<feature type="compositionally biased region" description="Low complexity" evidence="9">
    <location>
        <begin position="445"/>
        <end position="498"/>
    </location>
</feature>
<dbReference type="GO" id="GO:0005524">
    <property type="term" value="F:ATP binding"/>
    <property type="evidence" value="ECO:0007669"/>
    <property type="project" value="UniProtKB-UniRule"/>
</dbReference>
<dbReference type="RefSeq" id="WP_147138705.1">
    <property type="nucleotide sequence ID" value="NZ_BAABIJ010000002.1"/>
</dbReference>
<dbReference type="InterPro" id="IPR036625">
    <property type="entry name" value="E3-bd_dom_sf"/>
</dbReference>
<evidence type="ECO:0000256" key="1">
    <source>
        <dbReference type="ARBA" id="ARBA00007317"/>
    </source>
</evidence>
<dbReference type="PANTHER" id="PTHR43671">
    <property type="entry name" value="SERINE/THREONINE-PROTEIN KINASE NEK"/>
    <property type="match status" value="1"/>
</dbReference>
<dbReference type="Gene3D" id="3.30.200.20">
    <property type="entry name" value="Phosphorylase Kinase, domain 1"/>
    <property type="match status" value="1"/>
</dbReference>
<dbReference type="AlphaFoldDB" id="A0A562V235"/>
<gene>
    <name evidence="12" type="ORF">LX16_2709</name>
</gene>
<dbReference type="EC" id="2.7.11.1" evidence="3"/>
<feature type="domain" description="Protein kinase" evidence="10">
    <location>
        <begin position="15"/>
        <end position="267"/>
    </location>
</feature>
<comment type="similarity">
    <text evidence="2">Belongs to the protein kinase superfamily. NEK Ser/Thr protein kinase family. NIMA subfamily.</text>
</comment>
<keyword evidence="13" id="KW-1185">Reference proteome</keyword>
<evidence type="ECO:0000256" key="2">
    <source>
        <dbReference type="ARBA" id="ARBA00010886"/>
    </source>
</evidence>
<dbReference type="SUPFAM" id="SSF47005">
    <property type="entry name" value="Peripheral subunit-binding domain of 2-oxo acid dehydrogenase complex"/>
    <property type="match status" value="1"/>
</dbReference>
<dbReference type="InterPro" id="IPR017441">
    <property type="entry name" value="Protein_kinase_ATP_BS"/>
</dbReference>
<dbReference type="GO" id="GO:0016746">
    <property type="term" value="F:acyltransferase activity"/>
    <property type="evidence" value="ECO:0007669"/>
    <property type="project" value="InterPro"/>
</dbReference>
<feature type="compositionally biased region" description="Basic and acidic residues" evidence="9">
    <location>
        <begin position="387"/>
        <end position="411"/>
    </location>
</feature>
<evidence type="ECO:0000259" key="10">
    <source>
        <dbReference type="PROSITE" id="PS50011"/>
    </source>
</evidence>
<evidence type="ECO:0000256" key="4">
    <source>
        <dbReference type="ARBA" id="ARBA00022679"/>
    </source>
</evidence>
<dbReference type="PROSITE" id="PS50011">
    <property type="entry name" value="PROTEIN_KINASE_DOM"/>
    <property type="match status" value="1"/>
</dbReference>
<dbReference type="SMART" id="SM00220">
    <property type="entry name" value="S_TKc"/>
    <property type="match status" value="1"/>
</dbReference>
<dbReference type="Pfam" id="PF02817">
    <property type="entry name" value="E3_binding"/>
    <property type="match status" value="1"/>
</dbReference>
<keyword evidence="4" id="KW-0808">Transferase</keyword>
<evidence type="ECO:0000259" key="11">
    <source>
        <dbReference type="PROSITE" id="PS51826"/>
    </source>
</evidence>
<evidence type="ECO:0000256" key="9">
    <source>
        <dbReference type="SAM" id="MobiDB-lite"/>
    </source>
</evidence>
<dbReference type="OrthoDB" id="9762169at2"/>
<organism evidence="12 13">
    <name type="scientific">Stackebrandtia albiflava</name>
    <dbReference type="NCBI Taxonomy" id="406432"/>
    <lineage>
        <taxon>Bacteria</taxon>
        <taxon>Bacillati</taxon>
        <taxon>Actinomycetota</taxon>
        <taxon>Actinomycetes</taxon>
        <taxon>Glycomycetales</taxon>
        <taxon>Glycomycetaceae</taxon>
        <taxon>Stackebrandtia</taxon>
    </lineage>
</organism>
<dbReference type="PANTHER" id="PTHR43671:SF13">
    <property type="entry name" value="SERINE_THREONINE-PROTEIN KINASE NEK2"/>
    <property type="match status" value="1"/>
</dbReference>
<dbReference type="GO" id="GO:0004674">
    <property type="term" value="F:protein serine/threonine kinase activity"/>
    <property type="evidence" value="ECO:0007669"/>
    <property type="project" value="UniProtKB-KW"/>
</dbReference>
<comment type="similarity">
    <text evidence="1">Belongs to the 2-oxoacid dehydrogenase family.</text>
</comment>
<proteinExistence type="inferred from homology"/>
<dbReference type="InterPro" id="IPR050660">
    <property type="entry name" value="NEK_Ser/Thr_kinase"/>
</dbReference>